<dbReference type="InterPro" id="IPR018913">
    <property type="entry name" value="BppU_N"/>
</dbReference>
<evidence type="ECO:0000259" key="1">
    <source>
        <dbReference type="Pfam" id="PF10651"/>
    </source>
</evidence>
<name>A0A0F9QT26_9ZZZZ</name>
<dbReference type="Pfam" id="PF10651">
    <property type="entry name" value="BppU_N"/>
    <property type="match status" value="1"/>
</dbReference>
<proteinExistence type="predicted"/>
<dbReference type="EMBL" id="LAZR01001377">
    <property type="protein sequence ID" value="KKN45614.1"/>
    <property type="molecule type" value="Genomic_DNA"/>
</dbReference>
<feature type="domain" description="BppU N-terminal" evidence="1">
    <location>
        <begin position="16"/>
        <end position="89"/>
    </location>
</feature>
<sequence>MSLSEEIHIGDIGTNFEISLVDDSVDPPIAVDLTGATTLELIFRRADDSILTKTAAVVGDATAGVIQYITTAASDLNSEGTYRIQAKVVLPSGTWRSERSKFRVHGNIE</sequence>
<gene>
    <name evidence="2" type="ORF">LCGC14_0681240</name>
</gene>
<dbReference type="AlphaFoldDB" id="A0A0F9QT26"/>
<reference evidence="2" key="1">
    <citation type="journal article" date="2015" name="Nature">
        <title>Complex archaea that bridge the gap between prokaryotes and eukaryotes.</title>
        <authorList>
            <person name="Spang A."/>
            <person name="Saw J.H."/>
            <person name="Jorgensen S.L."/>
            <person name="Zaremba-Niedzwiedzka K."/>
            <person name="Martijn J."/>
            <person name="Lind A.E."/>
            <person name="van Eijk R."/>
            <person name="Schleper C."/>
            <person name="Guy L."/>
            <person name="Ettema T.J."/>
        </authorList>
    </citation>
    <scope>NUCLEOTIDE SEQUENCE</scope>
</reference>
<accession>A0A0F9QT26</accession>
<evidence type="ECO:0000313" key="2">
    <source>
        <dbReference type="EMBL" id="KKN45614.1"/>
    </source>
</evidence>
<protein>
    <recommendedName>
        <fullName evidence="1">BppU N-terminal domain-containing protein</fullName>
    </recommendedName>
</protein>
<organism evidence="2">
    <name type="scientific">marine sediment metagenome</name>
    <dbReference type="NCBI Taxonomy" id="412755"/>
    <lineage>
        <taxon>unclassified sequences</taxon>
        <taxon>metagenomes</taxon>
        <taxon>ecological metagenomes</taxon>
    </lineage>
</organism>
<comment type="caution">
    <text evidence="2">The sequence shown here is derived from an EMBL/GenBank/DDBJ whole genome shotgun (WGS) entry which is preliminary data.</text>
</comment>